<dbReference type="Proteomes" id="UP001234297">
    <property type="component" value="Chromosome 1"/>
</dbReference>
<accession>A0ACC2MX22</accession>
<sequence length="388" mass="45384">MGLLSTQAGGSGAVGLNEKDMQNHHRDKQIAKKGRDGKMLYEYFEYMKEMNPGFSYSIETDENNQIKHVFWADHLCRLSYIVFGDVVTFDSTYQTNKYDLIFGAFMGVNHHDQTVIFGSGFLSNESFDSFMWLFKRWLEAMPAGPPEAIVTDQDPAMRKAIKHIMPATRHRFCIWHIMQKLSSKLGGLAIHVDGLMDAINKVVYNAISTDHFEMEWAKIRNQYNLKEDSWLEDMYTLSEMWIPIFLRGMFFAGMSSSQRSESFNAFLKQFETHKCGLHDFMMRFERAITRQRYQEFKVEHENLQTRPKLLTSLEMEEQMAGIYSRKNFHEFQVQFMAMVSPIPKLVKEDASESIYDVWSMKNKCKTSERVIYKKDSECANCSCKLFEF</sequence>
<proteinExistence type="predicted"/>
<evidence type="ECO:0000313" key="2">
    <source>
        <dbReference type="Proteomes" id="UP001234297"/>
    </source>
</evidence>
<reference evidence="1 2" key="1">
    <citation type="journal article" date="2022" name="Hortic Res">
        <title>A haplotype resolved chromosomal level avocado genome allows analysis of novel avocado genes.</title>
        <authorList>
            <person name="Nath O."/>
            <person name="Fletcher S.J."/>
            <person name="Hayward A."/>
            <person name="Shaw L.M."/>
            <person name="Masouleh A.K."/>
            <person name="Furtado A."/>
            <person name="Henry R.J."/>
            <person name="Mitter N."/>
        </authorList>
    </citation>
    <scope>NUCLEOTIDE SEQUENCE [LARGE SCALE GENOMIC DNA]</scope>
    <source>
        <strain evidence="2">cv. Hass</strain>
    </source>
</reference>
<keyword evidence="2" id="KW-1185">Reference proteome</keyword>
<name>A0ACC2MX22_PERAE</name>
<evidence type="ECO:0000313" key="1">
    <source>
        <dbReference type="EMBL" id="KAJ8649941.1"/>
    </source>
</evidence>
<protein>
    <submittedName>
        <fullName evidence="1">Uncharacterized protein</fullName>
    </submittedName>
</protein>
<comment type="caution">
    <text evidence="1">The sequence shown here is derived from an EMBL/GenBank/DDBJ whole genome shotgun (WGS) entry which is preliminary data.</text>
</comment>
<gene>
    <name evidence="1" type="ORF">MRB53_002964</name>
</gene>
<organism evidence="1 2">
    <name type="scientific">Persea americana</name>
    <name type="common">Avocado</name>
    <dbReference type="NCBI Taxonomy" id="3435"/>
    <lineage>
        <taxon>Eukaryota</taxon>
        <taxon>Viridiplantae</taxon>
        <taxon>Streptophyta</taxon>
        <taxon>Embryophyta</taxon>
        <taxon>Tracheophyta</taxon>
        <taxon>Spermatophyta</taxon>
        <taxon>Magnoliopsida</taxon>
        <taxon>Magnoliidae</taxon>
        <taxon>Laurales</taxon>
        <taxon>Lauraceae</taxon>
        <taxon>Persea</taxon>
    </lineage>
</organism>
<dbReference type="EMBL" id="CM056809">
    <property type="protein sequence ID" value="KAJ8649941.1"/>
    <property type="molecule type" value="Genomic_DNA"/>
</dbReference>